<evidence type="ECO:0000313" key="2">
    <source>
        <dbReference type="EMBL" id="RFU87633.1"/>
    </source>
</evidence>
<proteinExistence type="predicted"/>
<gene>
    <name evidence="2" type="ORF">DY218_05035</name>
</gene>
<name>A0A372MB63_9ACTN</name>
<feature type="compositionally biased region" description="Low complexity" evidence="1">
    <location>
        <begin position="1"/>
        <end position="35"/>
    </location>
</feature>
<organism evidence="2 3">
    <name type="scientific">Streptomyces triticagri</name>
    <dbReference type="NCBI Taxonomy" id="2293568"/>
    <lineage>
        <taxon>Bacteria</taxon>
        <taxon>Bacillati</taxon>
        <taxon>Actinomycetota</taxon>
        <taxon>Actinomycetes</taxon>
        <taxon>Kitasatosporales</taxon>
        <taxon>Streptomycetaceae</taxon>
        <taxon>Streptomyces</taxon>
    </lineage>
</organism>
<comment type="caution">
    <text evidence="2">The sequence shown here is derived from an EMBL/GenBank/DDBJ whole genome shotgun (WGS) entry which is preliminary data.</text>
</comment>
<evidence type="ECO:0000256" key="1">
    <source>
        <dbReference type="SAM" id="MobiDB-lite"/>
    </source>
</evidence>
<protein>
    <submittedName>
        <fullName evidence="2">Uncharacterized protein</fullName>
    </submittedName>
</protein>
<evidence type="ECO:0000313" key="3">
    <source>
        <dbReference type="Proteomes" id="UP000263094"/>
    </source>
</evidence>
<reference evidence="2 3" key="1">
    <citation type="submission" date="2018-08" db="EMBL/GenBank/DDBJ databases">
        <title>Isolation, diversity and antifungal activity of Actinobacteria from wheat.</title>
        <authorList>
            <person name="Han C."/>
        </authorList>
    </citation>
    <scope>NUCLEOTIDE SEQUENCE [LARGE SCALE GENOMIC DNA]</scope>
    <source>
        <strain evidence="2 3">NEAU-YY421</strain>
    </source>
</reference>
<dbReference type="EMBL" id="QUAK01000025">
    <property type="protein sequence ID" value="RFU87633.1"/>
    <property type="molecule type" value="Genomic_DNA"/>
</dbReference>
<accession>A0A372MB63</accession>
<feature type="region of interest" description="Disordered" evidence="1">
    <location>
        <begin position="1"/>
        <end position="71"/>
    </location>
</feature>
<keyword evidence="3" id="KW-1185">Reference proteome</keyword>
<dbReference type="AlphaFoldDB" id="A0A372MB63"/>
<dbReference type="Proteomes" id="UP000263094">
    <property type="component" value="Unassembled WGS sequence"/>
</dbReference>
<sequence>MPARDPSARPQPSAPAAPTAPSMSELLLACAAAEAVSTPPPPERGVGDRSSPRVGAGDPAPSRPSTRRDAA</sequence>